<dbReference type="GO" id="GO:0004077">
    <property type="term" value="F:biotin--[biotin carboxyl-carrier protein] ligase activity"/>
    <property type="evidence" value="ECO:0007669"/>
    <property type="project" value="UniProtKB-EC"/>
</dbReference>
<dbReference type="PANTHER" id="PTHR12835">
    <property type="entry name" value="BIOTIN PROTEIN LIGASE"/>
    <property type="match status" value="1"/>
</dbReference>
<proteinExistence type="predicted"/>
<reference evidence="3 4" key="1">
    <citation type="submission" date="2023-09" db="EMBL/GenBank/DDBJ databases">
        <authorList>
            <person name="Rey-Velasco X."/>
        </authorList>
    </citation>
    <scope>NUCLEOTIDE SEQUENCE [LARGE SCALE GENOMIC DNA]</scope>
    <source>
        <strain evidence="3 4">F388</strain>
    </source>
</reference>
<dbReference type="PROSITE" id="PS51733">
    <property type="entry name" value="BPL_LPL_CATALYTIC"/>
    <property type="match status" value="1"/>
</dbReference>
<comment type="caution">
    <text evidence="3">The sequence shown here is derived from an EMBL/GenBank/DDBJ whole genome shotgun (WGS) entry which is preliminary data.</text>
</comment>
<protein>
    <submittedName>
        <fullName evidence="3">Biotin--[acetyl-CoA-carboxylase] ligase</fullName>
        <ecNumber evidence="3">6.3.4.15</ecNumber>
    </submittedName>
</protein>
<dbReference type="EMBL" id="JAVRHR010000004">
    <property type="protein sequence ID" value="MDT0608399.1"/>
    <property type="molecule type" value="Genomic_DNA"/>
</dbReference>
<gene>
    <name evidence="3" type="ORF">RM706_15260</name>
</gene>
<accession>A0ABU3AEH6</accession>
<evidence type="ECO:0000313" key="3">
    <source>
        <dbReference type="EMBL" id="MDT0608399.1"/>
    </source>
</evidence>
<evidence type="ECO:0000313" key="4">
    <source>
        <dbReference type="Proteomes" id="UP001255246"/>
    </source>
</evidence>
<keyword evidence="1 3" id="KW-0436">Ligase</keyword>
<dbReference type="EC" id="6.3.4.15" evidence="3"/>
<feature type="domain" description="BPL/LPL catalytic" evidence="2">
    <location>
        <begin position="1"/>
        <end position="177"/>
    </location>
</feature>
<sequence>MQLIKLDATTSTNHYLKQLALQNHLKDYTVTITQKQTHGRGQTGAKWISEEGKNLTFSVLKIFENFKAIDQVYLNCAVSLALADALKELSVPDLRVKWPNDIMSGNHKICGILIENILQGNKVSKSIIGIGLNVNQIRFSGLQNVSSLQLLLGKTLDLEILMKRIITKLKIRLGVLETPEIKSLKVAYEEVLFRKDKPSTFIGKSDIMFIGIIKGLSDDGKLVIQTEDKQLKKFAVKEVKLLY</sequence>
<dbReference type="Pfam" id="PF03099">
    <property type="entry name" value="BPL_LplA_LipB"/>
    <property type="match status" value="1"/>
</dbReference>
<name>A0ABU3AEH6_9FLAO</name>
<evidence type="ECO:0000259" key="2">
    <source>
        <dbReference type="PROSITE" id="PS51733"/>
    </source>
</evidence>
<dbReference type="Gene3D" id="3.30.930.10">
    <property type="entry name" value="Bira Bifunctional Protein, Domain 2"/>
    <property type="match status" value="1"/>
</dbReference>
<dbReference type="CDD" id="cd16442">
    <property type="entry name" value="BPL"/>
    <property type="match status" value="1"/>
</dbReference>
<evidence type="ECO:0000256" key="1">
    <source>
        <dbReference type="ARBA" id="ARBA00022598"/>
    </source>
</evidence>
<dbReference type="InterPro" id="IPR045864">
    <property type="entry name" value="aa-tRNA-synth_II/BPL/LPL"/>
</dbReference>
<organism evidence="3 4">
    <name type="scientific">Croceitalea rosinachiae</name>
    <dbReference type="NCBI Taxonomy" id="3075596"/>
    <lineage>
        <taxon>Bacteria</taxon>
        <taxon>Pseudomonadati</taxon>
        <taxon>Bacteroidota</taxon>
        <taxon>Flavobacteriia</taxon>
        <taxon>Flavobacteriales</taxon>
        <taxon>Flavobacteriaceae</taxon>
        <taxon>Croceitalea</taxon>
    </lineage>
</organism>
<dbReference type="InterPro" id="IPR004408">
    <property type="entry name" value="Biotin_CoA_COase_ligase"/>
</dbReference>
<dbReference type="NCBIfam" id="TIGR00121">
    <property type="entry name" value="birA_ligase"/>
    <property type="match status" value="1"/>
</dbReference>
<dbReference type="RefSeq" id="WP_311353123.1">
    <property type="nucleotide sequence ID" value="NZ_JAVRHR010000004.1"/>
</dbReference>
<dbReference type="PANTHER" id="PTHR12835:SF5">
    <property type="entry name" value="BIOTIN--PROTEIN LIGASE"/>
    <property type="match status" value="1"/>
</dbReference>
<keyword evidence="4" id="KW-1185">Reference proteome</keyword>
<dbReference type="Proteomes" id="UP001255246">
    <property type="component" value="Unassembled WGS sequence"/>
</dbReference>
<dbReference type="SUPFAM" id="SSF55681">
    <property type="entry name" value="Class II aaRS and biotin synthetases"/>
    <property type="match status" value="1"/>
</dbReference>
<dbReference type="InterPro" id="IPR004143">
    <property type="entry name" value="BPL_LPL_catalytic"/>
</dbReference>